<organism evidence="2 3">
    <name type="scientific">Pelotomaculum thermopropionicum (strain DSM 13744 / JCM 10971 / SI)</name>
    <dbReference type="NCBI Taxonomy" id="370438"/>
    <lineage>
        <taxon>Bacteria</taxon>
        <taxon>Bacillati</taxon>
        <taxon>Bacillota</taxon>
        <taxon>Clostridia</taxon>
        <taxon>Eubacteriales</taxon>
        <taxon>Desulfotomaculaceae</taxon>
        <taxon>Pelotomaculum</taxon>
    </lineage>
</organism>
<accession>A5D3A0</accession>
<name>A5D3A0_PELTS</name>
<reference evidence="3" key="1">
    <citation type="journal article" date="2008" name="Genome Res.">
        <title>The genome of Pelotomaculum thermopropionicum reveals niche-associated evolution in anaerobic microbiota.</title>
        <authorList>
            <person name="Kosaka T."/>
            <person name="Kato S."/>
            <person name="Shimoyama T."/>
            <person name="Ishii S."/>
            <person name="Abe T."/>
            <person name="Watanabe K."/>
        </authorList>
    </citation>
    <scope>NUCLEOTIDE SEQUENCE [LARGE SCALE GENOMIC DNA]</scope>
    <source>
        <strain evidence="3">DSM 13744 / JCM 10971 / SI</strain>
    </source>
</reference>
<dbReference type="eggNOG" id="COG0457">
    <property type="taxonomic scope" value="Bacteria"/>
</dbReference>
<keyword evidence="3" id="KW-1185">Reference proteome</keyword>
<dbReference type="InterPro" id="IPR011990">
    <property type="entry name" value="TPR-like_helical_dom_sf"/>
</dbReference>
<dbReference type="InterPro" id="IPR019734">
    <property type="entry name" value="TPR_rpt"/>
</dbReference>
<dbReference type="CDD" id="cd02511">
    <property type="entry name" value="Beta4Glucosyltransferase"/>
    <property type="match status" value="1"/>
</dbReference>
<sequence length="844" mass="97507">MKKKETVSLCLIAKDEEEFILSCINSVKHLVDEIVVVDTGSRDQTARLAREAGARVYDFNWPGDFALARNYALEQAVSGWILVLDADEVLDYVTVEDFNRLLCACDVEGYFLHIKNYLGTGQEVAWDQVVRLFRNKPAYRFTGAIHEQVAPAILNANGGRGLAAAPLVINHYGYLKAQLLKKDKFKRNTIIIKRALENNPDDPFLLYSLAVEHYQKGEISKGLDCFEKALVRMRGPEGYFEDVVLNIALGLLKLGRTERLIEFVSKSLEMFPEHPELFLLRGLGYLNLGKYLEAAGDLDRTLKKGGSRLFPESFIRDLIGERSMLMKRRVLVASPVRQKEAILREFLESLEMLDTSGLELDFAFIDDNNGHDLLAAFAWRKGNVRVFPAKSGDSYLCDETTHYWREELIWKVAAFKNQFIKLALEEGYDYLFLVDSDLYLHPKTITHLVSLGKDIVSEVYWTRWEPGMVPLPQVWAGDQYRLYHFQRGEVLSEEETNRRTSEFLQMLSGPGTYKVGGLGACTLISRRALSMGVSFSEIYNLGFIGEDRHFCVRAAALGLELYADTHYPPFHIYRESELPALKEYKERIFPAGNLKSKCTASTPVQHRRGEKGSKITLAMLVRNEAGRYLEMVLEHAARYIDSAVILDDASEDDTVEVCRRVLSGIPLNLVSNKEPCFNNEIVLRKQLWELTVDTGPDWILILDADEIFEDRAPQVLRSLARRPDVYYYAFRLYDMWDEKFYREDTYWCAHKWYRPFMVRYVPGFNYLWKETPQHCGRFPKNIEELRGEASQLRIKHLGWMKPEDRLKKYYRYKQLDPESVYGIKEQYQSILDPRPNLVPWVEEL</sequence>
<dbReference type="CAZy" id="GT2">
    <property type="family name" value="Glycosyltransferase Family 2"/>
</dbReference>
<dbReference type="STRING" id="370438.PTH_1120"/>
<evidence type="ECO:0000259" key="1">
    <source>
        <dbReference type="Pfam" id="PF00535"/>
    </source>
</evidence>
<dbReference type="EMBL" id="AP009389">
    <property type="protein sequence ID" value="BAF59301.1"/>
    <property type="molecule type" value="Genomic_DNA"/>
</dbReference>
<dbReference type="SUPFAM" id="SSF48452">
    <property type="entry name" value="TPR-like"/>
    <property type="match status" value="1"/>
</dbReference>
<dbReference type="HOGENOM" id="CLU_342810_0_0_9"/>
<gene>
    <name evidence="2" type="ordered locus">PTH_1120</name>
</gene>
<dbReference type="PANTHER" id="PTHR43630:SF2">
    <property type="entry name" value="GLYCOSYLTRANSFERASE"/>
    <property type="match status" value="1"/>
</dbReference>
<dbReference type="Proteomes" id="UP000006556">
    <property type="component" value="Chromosome"/>
</dbReference>
<dbReference type="InterPro" id="IPR001173">
    <property type="entry name" value="Glyco_trans_2-like"/>
</dbReference>
<evidence type="ECO:0000313" key="3">
    <source>
        <dbReference type="Proteomes" id="UP000006556"/>
    </source>
</evidence>
<protein>
    <recommendedName>
        <fullName evidence="1">Glycosyltransferase 2-like domain-containing protein</fullName>
    </recommendedName>
</protein>
<dbReference type="eggNOG" id="COG1216">
    <property type="taxonomic scope" value="Bacteria"/>
</dbReference>
<dbReference type="InterPro" id="IPR029044">
    <property type="entry name" value="Nucleotide-diphossugar_trans"/>
</dbReference>
<dbReference type="KEGG" id="pth:PTH_1120"/>
<evidence type="ECO:0000313" key="2">
    <source>
        <dbReference type="EMBL" id="BAF59301.1"/>
    </source>
</evidence>
<dbReference type="SMART" id="SM00028">
    <property type="entry name" value="TPR"/>
    <property type="match status" value="3"/>
</dbReference>
<dbReference type="Gene3D" id="3.90.550.10">
    <property type="entry name" value="Spore Coat Polysaccharide Biosynthesis Protein SpsA, Chain A"/>
    <property type="match status" value="3"/>
</dbReference>
<dbReference type="AlphaFoldDB" id="A5D3A0"/>
<proteinExistence type="predicted"/>
<dbReference type="Gene3D" id="1.25.40.10">
    <property type="entry name" value="Tetratricopeptide repeat domain"/>
    <property type="match status" value="1"/>
</dbReference>
<dbReference type="PANTHER" id="PTHR43630">
    <property type="entry name" value="POLY-BETA-1,6-N-ACETYL-D-GLUCOSAMINE SYNTHASE"/>
    <property type="match status" value="1"/>
</dbReference>
<feature type="domain" description="Glycosyltransferase 2-like" evidence="1">
    <location>
        <begin position="8"/>
        <end position="117"/>
    </location>
</feature>
<dbReference type="eggNOG" id="COG1215">
    <property type="taxonomic scope" value="Bacteria"/>
</dbReference>
<dbReference type="Pfam" id="PF00535">
    <property type="entry name" value="Glycos_transf_2"/>
    <property type="match status" value="1"/>
</dbReference>
<dbReference type="SUPFAM" id="SSF53448">
    <property type="entry name" value="Nucleotide-diphospho-sugar transferases"/>
    <property type="match status" value="3"/>
</dbReference>
<dbReference type="eggNOG" id="COG0463">
    <property type="taxonomic scope" value="Bacteria"/>
</dbReference>